<gene>
    <name evidence="9" type="ORF">L829_4254</name>
</gene>
<evidence type="ECO:0000259" key="6">
    <source>
        <dbReference type="Pfam" id="PF00441"/>
    </source>
</evidence>
<dbReference type="SUPFAM" id="SSF56645">
    <property type="entry name" value="Acyl-CoA dehydrogenase NM domain-like"/>
    <property type="match status" value="1"/>
</dbReference>
<sequence length="551" mass="58343">MTTAISTTATDLDVALGDPFCPANPHGATAILAADERAERALATYQLLADLGLQRMFVPIELGGDLVDIPSLVRVLAPVFGRDMGLGLGFGVTTLMAALNVWHSGDDRQRRRVADQVLTGAPLSVAYHELDHGNDMAANEVRAVATAGGYRLSGRKEVINNASRASAAVVFARTSDRPGRSHSLFLADLDNVRRLDRFRTTALRTAQLGGLDFHDHQVGVEDRIGAEGHGIEIALKSFQISRVVMAGAGLGPVDVALHLAASFARQRVVYGRRVDQIPHARTNLAIAQSLLLAVEAAVTTAAVGLHTSPQHAGAQAASVKYAAPLLLEYAMEHLAVVLGARFYLRTGPFALFGKHYRDLAPVGIGHAGSTSCLLALLPQVRHLLQPGPAAALPAPGAQLPRLDFSELVLRSGAPDPIVSWTPAATPLTAPGAGDLIEEQARTLERLRGAAERIPASALGVTAPPAAFDLAEQFTKRFVVAAALAVRESDRTEFADAWVRIAIAAVAAHRRGRAVVDPADVDVVVQRIDRHVAGSRSLLLDGHELPRSIPAL</sequence>
<evidence type="ECO:0000256" key="4">
    <source>
        <dbReference type="ARBA" id="ARBA00022827"/>
    </source>
</evidence>
<evidence type="ECO:0000313" key="9">
    <source>
        <dbReference type="EMBL" id="ETZ90668.1"/>
    </source>
</evidence>
<feature type="domain" description="Acyl-CoA dehydrogenase/oxidase C-terminal" evidence="6">
    <location>
        <begin position="228"/>
        <end position="364"/>
    </location>
</feature>
<dbReference type="GO" id="GO:0050660">
    <property type="term" value="F:flavin adenine dinucleotide binding"/>
    <property type="evidence" value="ECO:0007669"/>
    <property type="project" value="InterPro"/>
</dbReference>
<dbReference type="PANTHER" id="PTHR43884:SF12">
    <property type="entry name" value="ISOVALERYL-COA DEHYDROGENASE, MITOCHONDRIAL-RELATED"/>
    <property type="match status" value="1"/>
</dbReference>
<dbReference type="GO" id="GO:0003995">
    <property type="term" value="F:acyl-CoA dehydrogenase activity"/>
    <property type="evidence" value="ECO:0007669"/>
    <property type="project" value="TreeGrafter"/>
</dbReference>
<keyword evidence="3 5" id="KW-0285">Flavoprotein</keyword>
<keyword evidence="4 5" id="KW-0274">FAD</keyword>
<dbReference type="InterPro" id="IPR009100">
    <property type="entry name" value="AcylCoA_DH/oxidase_NM_dom_sf"/>
</dbReference>
<dbReference type="Gene3D" id="1.10.540.10">
    <property type="entry name" value="Acyl-CoA dehydrogenase/oxidase, N-terminal domain"/>
    <property type="match status" value="1"/>
</dbReference>
<comment type="similarity">
    <text evidence="2 5">Belongs to the acyl-CoA dehydrogenase family.</text>
</comment>
<dbReference type="Gene3D" id="1.20.140.10">
    <property type="entry name" value="Butyryl-CoA Dehydrogenase, subunit A, domain 3"/>
    <property type="match status" value="1"/>
</dbReference>
<dbReference type="Pfam" id="PF02771">
    <property type="entry name" value="Acyl-CoA_dh_N"/>
    <property type="match status" value="1"/>
</dbReference>
<dbReference type="PANTHER" id="PTHR43884">
    <property type="entry name" value="ACYL-COA DEHYDROGENASE"/>
    <property type="match status" value="1"/>
</dbReference>
<dbReference type="InterPro" id="IPR036250">
    <property type="entry name" value="AcylCo_DH-like_C"/>
</dbReference>
<protein>
    <submittedName>
        <fullName evidence="9">Acyl-CoA dehydrogenase, C-terminal domain protein</fullName>
    </submittedName>
</protein>
<comment type="cofactor">
    <cofactor evidence="1 5">
        <name>FAD</name>
        <dbReference type="ChEBI" id="CHEBI:57692"/>
    </cofactor>
</comment>
<evidence type="ECO:0000259" key="8">
    <source>
        <dbReference type="Pfam" id="PF02771"/>
    </source>
</evidence>
<keyword evidence="5" id="KW-0560">Oxidoreductase</keyword>
<organism evidence="9 10">
    <name type="scientific">Mycobacteroides abscessus MAB_030201_1075</name>
    <dbReference type="NCBI Taxonomy" id="1335410"/>
    <lineage>
        <taxon>Bacteria</taxon>
        <taxon>Bacillati</taxon>
        <taxon>Actinomycetota</taxon>
        <taxon>Actinomycetes</taxon>
        <taxon>Mycobacteriales</taxon>
        <taxon>Mycobacteriaceae</taxon>
        <taxon>Mycobacteroides</taxon>
        <taxon>Mycobacteroides abscessus</taxon>
    </lineage>
</organism>
<dbReference type="InterPro" id="IPR037069">
    <property type="entry name" value="AcylCoA_DH/ox_N_sf"/>
</dbReference>
<accession>A0A829PU80</accession>
<feature type="domain" description="Acyl-CoA oxidase/dehydrogenase middle" evidence="7">
    <location>
        <begin position="126"/>
        <end position="215"/>
    </location>
</feature>
<evidence type="ECO:0000256" key="2">
    <source>
        <dbReference type="ARBA" id="ARBA00009347"/>
    </source>
</evidence>
<proteinExistence type="inferred from homology"/>
<dbReference type="InterPro" id="IPR013786">
    <property type="entry name" value="AcylCoA_DH/ox_N"/>
</dbReference>
<evidence type="ECO:0000256" key="5">
    <source>
        <dbReference type="RuleBase" id="RU362125"/>
    </source>
</evidence>
<evidence type="ECO:0000256" key="1">
    <source>
        <dbReference type="ARBA" id="ARBA00001974"/>
    </source>
</evidence>
<evidence type="ECO:0000313" key="10">
    <source>
        <dbReference type="Proteomes" id="UP000019854"/>
    </source>
</evidence>
<dbReference type="EMBL" id="JAOX01000001">
    <property type="protein sequence ID" value="ETZ90668.1"/>
    <property type="molecule type" value="Genomic_DNA"/>
</dbReference>
<dbReference type="Gene3D" id="2.40.110.10">
    <property type="entry name" value="Butyryl-CoA Dehydrogenase, subunit A, domain 2"/>
    <property type="match status" value="1"/>
</dbReference>
<evidence type="ECO:0000259" key="7">
    <source>
        <dbReference type="Pfam" id="PF02770"/>
    </source>
</evidence>
<dbReference type="CDD" id="cd00567">
    <property type="entry name" value="ACAD"/>
    <property type="match status" value="1"/>
</dbReference>
<dbReference type="Pfam" id="PF02770">
    <property type="entry name" value="Acyl-CoA_dh_M"/>
    <property type="match status" value="1"/>
</dbReference>
<dbReference type="AlphaFoldDB" id="A0A829PU80"/>
<reference evidence="9 10" key="1">
    <citation type="submission" date="2014-01" db="EMBL/GenBank/DDBJ databases">
        <authorList>
            <person name="Zelazny A."/>
            <person name="Olivier K."/>
            <person name="Sampaio E.P."/>
            <person name="Holland S.M."/>
            <person name="Tallon L.J."/>
            <person name="Sadzewicz L.K."/>
            <person name="Sengamalay N."/>
            <person name="Fraser C.M."/>
            <person name="Hine E."/>
            <person name="Shefchek K.A."/>
            <person name="Das S.P."/>
            <person name="Shallom S.J."/>
            <person name="Agrawal S."/>
            <person name="Tettelin H."/>
        </authorList>
    </citation>
    <scope>NUCLEOTIDE SEQUENCE [LARGE SCALE GENOMIC DNA]</scope>
    <source>
        <strain evidence="9 10">MAB_030201_1075</strain>
    </source>
</reference>
<evidence type="ECO:0000256" key="3">
    <source>
        <dbReference type="ARBA" id="ARBA00022630"/>
    </source>
</evidence>
<dbReference type="InterPro" id="IPR006091">
    <property type="entry name" value="Acyl-CoA_Oxase/DH_mid-dom"/>
</dbReference>
<comment type="caution">
    <text evidence="9">The sequence shown here is derived from an EMBL/GenBank/DDBJ whole genome shotgun (WGS) entry which is preliminary data.</text>
</comment>
<dbReference type="Proteomes" id="UP000019854">
    <property type="component" value="Unassembled WGS sequence"/>
</dbReference>
<feature type="domain" description="Acyl-CoA dehydrogenase/oxidase N-terminal" evidence="8">
    <location>
        <begin position="34"/>
        <end position="120"/>
    </location>
</feature>
<dbReference type="SUPFAM" id="SSF47203">
    <property type="entry name" value="Acyl-CoA dehydrogenase C-terminal domain-like"/>
    <property type="match status" value="1"/>
</dbReference>
<dbReference type="InterPro" id="IPR009075">
    <property type="entry name" value="AcylCo_DH/oxidase_C"/>
</dbReference>
<dbReference type="InterPro" id="IPR046373">
    <property type="entry name" value="Acyl-CoA_Oxase/DH_mid-dom_sf"/>
</dbReference>
<name>A0A829PU80_9MYCO</name>
<dbReference type="Pfam" id="PF00441">
    <property type="entry name" value="Acyl-CoA_dh_1"/>
    <property type="match status" value="1"/>
</dbReference>